<gene>
    <name evidence="2" type="ORF">UR38_C0007G0045</name>
</gene>
<feature type="transmembrane region" description="Helical" evidence="1">
    <location>
        <begin position="276"/>
        <end position="293"/>
    </location>
</feature>
<comment type="caution">
    <text evidence="2">The sequence shown here is derived from an EMBL/GenBank/DDBJ whole genome shotgun (WGS) entry which is preliminary data.</text>
</comment>
<dbReference type="Proteomes" id="UP000033995">
    <property type="component" value="Unassembled WGS sequence"/>
</dbReference>
<protein>
    <submittedName>
        <fullName evidence="2">Uncharacterized protein</fullName>
    </submittedName>
</protein>
<sequence length="298" mass="33787">MKTTKQIKNNTFWIILFSFFILNSSFLIDKAMAQAISLSVSPPLFELMIQPNKQVKQIFTITNLGGDSIITPSLVYFESTDGTGNVNLTENQAPDWVIYNKTPFNLKGQEKFDFEILFSPPSDDPEIDHLLTLVFETNEPVDLLGQNSTTYTSKIGANILLTISKDGSPEKKAEIIEFSAPKIIDSLYPIRYTLKLANNGNSFWKPNGKIIVNKEILNLAPQNILSNSLRKMKCIDNEILINCELKTRFYVGKIVSKLEFTIDEEPKVYKLEITTYSLPLTLVGVVVLLILVWRKLKR</sequence>
<dbReference type="EMBL" id="LBOZ01000007">
    <property type="protein sequence ID" value="KKP46917.1"/>
    <property type="molecule type" value="Genomic_DNA"/>
</dbReference>
<evidence type="ECO:0000313" key="3">
    <source>
        <dbReference type="Proteomes" id="UP000033995"/>
    </source>
</evidence>
<evidence type="ECO:0000313" key="2">
    <source>
        <dbReference type="EMBL" id="KKP46917.1"/>
    </source>
</evidence>
<name>A0A0G0CU79_9BACT</name>
<accession>A0A0G0CU79</accession>
<evidence type="ECO:0000256" key="1">
    <source>
        <dbReference type="SAM" id="Phobius"/>
    </source>
</evidence>
<reference evidence="2 3" key="1">
    <citation type="journal article" date="2015" name="Nature">
        <title>rRNA introns, odd ribosomes, and small enigmatic genomes across a large radiation of phyla.</title>
        <authorList>
            <person name="Brown C.T."/>
            <person name="Hug L.A."/>
            <person name="Thomas B.C."/>
            <person name="Sharon I."/>
            <person name="Castelle C.J."/>
            <person name="Singh A."/>
            <person name="Wilkins M.J."/>
            <person name="Williams K.H."/>
            <person name="Banfield J.F."/>
        </authorList>
    </citation>
    <scope>NUCLEOTIDE SEQUENCE [LARGE SCALE GENOMIC DNA]</scope>
</reference>
<dbReference type="AlphaFoldDB" id="A0A0G0CU79"/>
<proteinExistence type="predicted"/>
<organism evidence="2 3">
    <name type="scientific">Candidatus Woesebacteria bacterium GW2011_GWA2_33_28</name>
    <dbReference type="NCBI Taxonomy" id="1618561"/>
    <lineage>
        <taxon>Bacteria</taxon>
        <taxon>Candidatus Woeseibacteriota</taxon>
    </lineage>
</organism>
<keyword evidence="1" id="KW-0472">Membrane</keyword>
<keyword evidence="1" id="KW-0812">Transmembrane</keyword>
<keyword evidence="1" id="KW-1133">Transmembrane helix</keyword>